<feature type="transmembrane region" description="Helical" evidence="1">
    <location>
        <begin position="12"/>
        <end position="29"/>
    </location>
</feature>
<evidence type="ECO:0000313" key="4">
    <source>
        <dbReference type="Proteomes" id="UP001459277"/>
    </source>
</evidence>
<dbReference type="Proteomes" id="UP001459277">
    <property type="component" value="Unassembled WGS sequence"/>
</dbReference>
<comment type="caution">
    <text evidence="3">The sequence shown here is derived from an EMBL/GenBank/DDBJ whole genome shotgun (WGS) entry which is preliminary data.</text>
</comment>
<evidence type="ECO:0000259" key="2">
    <source>
        <dbReference type="Pfam" id="PF10536"/>
    </source>
</evidence>
<dbReference type="Pfam" id="PF10536">
    <property type="entry name" value="PMD"/>
    <property type="match status" value="1"/>
</dbReference>
<keyword evidence="1" id="KW-0812">Transmembrane</keyword>
<dbReference type="AlphaFoldDB" id="A0AAW2DF91"/>
<dbReference type="GO" id="GO:0010073">
    <property type="term" value="P:meristem maintenance"/>
    <property type="evidence" value="ECO:0007669"/>
    <property type="project" value="InterPro"/>
</dbReference>
<sequence>MLLPQKTTEEHVRMVRVFLLHLLGLYLFGNGGQLVSLRWLTLFQDFAEARRANWGQACLAYLYSTLDTFSRGTLRLTGLHGPANPFLLLWTWNLPLSLLRRLPGPLKERA</sequence>
<evidence type="ECO:0000313" key="3">
    <source>
        <dbReference type="EMBL" id="KAL0008258.1"/>
    </source>
</evidence>
<name>A0AAW2DF91_9ROSI</name>
<dbReference type="PANTHER" id="PTHR46033:SF1">
    <property type="entry name" value="PROTEIN MAIN-LIKE 2"/>
    <property type="match status" value="1"/>
</dbReference>
<evidence type="ECO:0000256" key="1">
    <source>
        <dbReference type="SAM" id="Phobius"/>
    </source>
</evidence>
<organism evidence="3 4">
    <name type="scientific">Lithocarpus litseifolius</name>
    <dbReference type="NCBI Taxonomy" id="425828"/>
    <lineage>
        <taxon>Eukaryota</taxon>
        <taxon>Viridiplantae</taxon>
        <taxon>Streptophyta</taxon>
        <taxon>Embryophyta</taxon>
        <taxon>Tracheophyta</taxon>
        <taxon>Spermatophyta</taxon>
        <taxon>Magnoliopsida</taxon>
        <taxon>eudicotyledons</taxon>
        <taxon>Gunneridae</taxon>
        <taxon>Pentapetalae</taxon>
        <taxon>rosids</taxon>
        <taxon>fabids</taxon>
        <taxon>Fagales</taxon>
        <taxon>Fagaceae</taxon>
        <taxon>Lithocarpus</taxon>
    </lineage>
</organism>
<dbReference type="InterPro" id="IPR044824">
    <property type="entry name" value="MAIN-like"/>
</dbReference>
<dbReference type="EMBL" id="JAZDWU010000003">
    <property type="protein sequence ID" value="KAL0008258.1"/>
    <property type="molecule type" value="Genomic_DNA"/>
</dbReference>
<feature type="domain" description="Aminotransferase-like plant mobile" evidence="2">
    <location>
        <begin position="13"/>
        <end position="92"/>
    </location>
</feature>
<dbReference type="PANTHER" id="PTHR46033">
    <property type="entry name" value="PROTEIN MAIN-LIKE 2"/>
    <property type="match status" value="1"/>
</dbReference>
<gene>
    <name evidence="3" type="ORF">SO802_009760</name>
</gene>
<keyword evidence="1" id="KW-0472">Membrane</keyword>
<proteinExistence type="predicted"/>
<reference evidence="3 4" key="1">
    <citation type="submission" date="2024-01" db="EMBL/GenBank/DDBJ databases">
        <title>A telomere-to-telomere, gap-free genome of sweet tea (Lithocarpus litseifolius).</title>
        <authorList>
            <person name="Zhou J."/>
        </authorList>
    </citation>
    <scope>NUCLEOTIDE SEQUENCE [LARGE SCALE GENOMIC DNA]</scope>
    <source>
        <strain evidence="3">Zhou-2022a</strain>
        <tissue evidence="3">Leaf</tissue>
    </source>
</reference>
<keyword evidence="4" id="KW-1185">Reference proteome</keyword>
<accession>A0AAW2DF91</accession>
<protein>
    <recommendedName>
        <fullName evidence="2">Aminotransferase-like plant mobile domain-containing protein</fullName>
    </recommendedName>
</protein>
<keyword evidence="1" id="KW-1133">Transmembrane helix</keyword>
<dbReference type="InterPro" id="IPR019557">
    <property type="entry name" value="AminoTfrase-like_pln_mobile"/>
</dbReference>